<evidence type="ECO:0000256" key="2">
    <source>
        <dbReference type="ARBA" id="ARBA00023125"/>
    </source>
</evidence>
<feature type="transmembrane region" description="Helical" evidence="4">
    <location>
        <begin position="65"/>
        <end position="85"/>
    </location>
</feature>
<accession>A0A315ZD87</accession>
<evidence type="ECO:0000256" key="1">
    <source>
        <dbReference type="ARBA" id="ARBA00023015"/>
    </source>
</evidence>
<evidence type="ECO:0000256" key="4">
    <source>
        <dbReference type="SAM" id="Phobius"/>
    </source>
</evidence>
<dbReference type="AlphaFoldDB" id="A0A315ZD87"/>
<dbReference type="PRINTS" id="PR00032">
    <property type="entry name" value="HTHARAC"/>
</dbReference>
<dbReference type="InterPro" id="IPR018060">
    <property type="entry name" value="HTH_AraC"/>
</dbReference>
<feature type="transmembrane region" description="Helical" evidence="4">
    <location>
        <begin position="97"/>
        <end position="118"/>
    </location>
</feature>
<dbReference type="EMBL" id="QGDO01000002">
    <property type="protein sequence ID" value="PWJ42674.1"/>
    <property type="molecule type" value="Genomic_DNA"/>
</dbReference>
<name>A0A315ZD87_SEDFL</name>
<dbReference type="SUPFAM" id="SSF46689">
    <property type="entry name" value="Homeodomain-like"/>
    <property type="match status" value="1"/>
</dbReference>
<keyword evidence="2" id="KW-0238">DNA-binding</keyword>
<dbReference type="RefSeq" id="WP_109616806.1">
    <property type="nucleotide sequence ID" value="NZ_QGDO01000002.1"/>
</dbReference>
<dbReference type="OrthoDB" id="5492415at2"/>
<keyword evidence="3" id="KW-0804">Transcription</keyword>
<feature type="transmembrane region" description="Helical" evidence="4">
    <location>
        <begin position="124"/>
        <end position="144"/>
    </location>
</feature>
<evidence type="ECO:0000256" key="3">
    <source>
        <dbReference type="ARBA" id="ARBA00023163"/>
    </source>
</evidence>
<evidence type="ECO:0000259" key="5">
    <source>
        <dbReference type="PROSITE" id="PS01124"/>
    </source>
</evidence>
<keyword evidence="1" id="KW-0805">Transcription regulation</keyword>
<dbReference type="Proteomes" id="UP000245535">
    <property type="component" value="Unassembled WGS sequence"/>
</dbReference>
<evidence type="ECO:0000313" key="6">
    <source>
        <dbReference type="EMBL" id="PWJ42674.1"/>
    </source>
</evidence>
<dbReference type="InterPro" id="IPR020449">
    <property type="entry name" value="Tscrpt_reg_AraC-type_HTH"/>
</dbReference>
<keyword evidence="4" id="KW-0472">Membrane</keyword>
<dbReference type="PANTHER" id="PTHR43280:SF34">
    <property type="entry name" value="ARAC-FAMILY TRANSCRIPTIONAL REGULATOR"/>
    <property type="match status" value="1"/>
</dbReference>
<dbReference type="PROSITE" id="PS01124">
    <property type="entry name" value="HTH_ARAC_FAMILY_2"/>
    <property type="match status" value="1"/>
</dbReference>
<sequence length="343" mass="40090">MNFDNQVIFFFSALGAFNGFLLSFYFAIAAKKRKFSNYFLALLILTLSVRIIKSVFFYFNPQLTTIFIQIGLSACALIGPFLFLYLKQYTTKEKLNWAVHTLPYLTGITILGAVYSYMGHRGGWSLWIVRSIYIQWFIYILLSFRFIKPSLKKLLNRENLKNKDAWVLSLFFGVTFVWLVYNIGVYTSYYIGAISFSFVLYIIVLLFVFRNNKQSTFFEEKEKYSNKRIENEVSKMLETGLTNFIENEMFLAPDMTLEKMANQLNVSKHTLSQFLNENMDKSFSNYVNELRVEKAKERLLTINNYTIEGIAYECGFNSKSTFYTAFKKVVGLTPAQFRKENSH</sequence>
<keyword evidence="4" id="KW-0812">Transmembrane</keyword>
<dbReference type="Gene3D" id="1.10.10.60">
    <property type="entry name" value="Homeodomain-like"/>
    <property type="match status" value="2"/>
</dbReference>
<evidence type="ECO:0000313" key="7">
    <source>
        <dbReference type="Proteomes" id="UP000245535"/>
    </source>
</evidence>
<feature type="transmembrane region" description="Helical" evidence="4">
    <location>
        <begin position="6"/>
        <end position="26"/>
    </location>
</feature>
<dbReference type="InterPro" id="IPR009057">
    <property type="entry name" value="Homeodomain-like_sf"/>
</dbReference>
<organism evidence="6 7">
    <name type="scientific">Sediminitomix flava</name>
    <dbReference type="NCBI Taxonomy" id="379075"/>
    <lineage>
        <taxon>Bacteria</taxon>
        <taxon>Pseudomonadati</taxon>
        <taxon>Bacteroidota</taxon>
        <taxon>Cytophagia</taxon>
        <taxon>Cytophagales</taxon>
        <taxon>Flammeovirgaceae</taxon>
        <taxon>Sediminitomix</taxon>
    </lineage>
</organism>
<keyword evidence="4" id="KW-1133">Transmembrane helix</keyword>
<dbReference type="Pfam" id="PF12833">
    <property type="entry name" value="HTH_18"/>
    <property type="match status" value="1"/>
</dbReference>
<feature type="transmembrane region" description="Helical" evidence="4">
    <location>
        <begin position="38"/>
        <end position="59"/>
    </location>
</feature>
<keyword evidence="7" id="KW-1185">Reference proteome</keyword>
<dbReference type="PANTHER" id="PTHR43280">
    <property type="entry name" value="ARAC-FAMILY TRANSCRIPTIONAL REGULATOR"/>
    <property type="match status" value="1"/>
</dbReference>
<comment type="caution">
    <text evidence="6">The sequence shown here is derived from an EMBL/GenBank/DDBJ whole genome shotgun (WGS) entry which is preliminary data.</text>
</comment>
<protein>
    <submittedName>
        <fullName evidence="6">AraC family transcriptional regulator</fullName>
    </submittedName>
</protein>
<dbReference type="InterPro" id="IPR018062">
    <property type="entry name" value="HTH_AraC-typ_CS"/>
</dbReference>
<dbReference type="PROSITE" id="PS00041">
    <property type="entry name" value="HTH_ARAC_FAMILY_1"/>
    <property type="match status" value="1"/>
</dbReference>
<feature type="transmembrane region" description="Helical" evidence="4">
    <location>
        <begin position="189"/>
        <end position="209"/>
    </location>
</feature>
<reference evidence="6 7" key="1">
    <citation type="submission" date="2018-03" db="EMBL/GenBank/DDBJ databases">
        <title>Genomic Encyclopedia of Archaeal and Bacterial Type Strains, Phase II (KMG-II): from individual species to whole genera.</title>
        <authorList>
            <person name="Goeker M."/>
        </authorList>
    </citation>
    <scope>NUCLEOTIDE SEQUENCE [LARGE SCALE GENOMIC DNA]</scope>
    <source>
        <strain evidence="6 7">DSM 28229</strain>
    </source>
</reference>
<dbReference type="SMART" id="SM00342">
    <property type="entry name" value="HTH_ARAC"/>
    <property type="match status" value="1"/>
</dbReference>
<feature type="domain" description="HTH araC/xylS-type" evidence="5">
    <location>
        <begin position="239"/>
        <end position="340"/>
    </location>
</feature>
<feature type="transmembrane region" description="Helical" evidence="4">
    <location>
        <begin position="165"/>
        <end position="183"/>
    </location>
</feature>
<dbReference type="GO" id="GO:0003700">
    <property type="term" value="F:DNA-binding transcription factor activity"/>
    <property type="evidence" value="ECO:0007669"/>
    <property type="project" value="InterPro"/>
</dbReference>
<proteinExistence type="predicted"/>
<dbReference type="GO" id="GO:0043565">
    <property type="term" value="F:sequence-specific DNA binding"/>
    <property type="evidence" value="ECO:0007669"/>
    <property type="project" value="InterPro"/>
</dbReference>
<gene>
    <name evidence="6" type="ORF">BC781_102219</name>
</gene>